<evidence type="ECO:0000313" key="2">
    <source>
        <dbReference type="EMBL" id="KAK3105142.1"/>
    </source>
</evidence>
<dbReference type="EMBL" id="VSWD01000004">
    <property type="protein sequence ID" value="KAK3105142.1"/>
    <property type="molecule type" value="Genomic_DNA"/>
</dbReference>
<keyword evidence="3" id="KW-1185">Reference proteome</keyword>
<accession>A0AA89C1P2</accession>
<dbReference type="AlphaFoldDB" id="A0AA89C1P2"/>
<reference evidence="2" key="1">
    <citation type="submission" date="2019-08" db="EMBL/GenBank/DDBJ databases">
        <title>The improved chromosome-level genome for the pearl oyster Pinctada fucata martensii using PacBio sequencing and Hi-C.</title>
        <authorList>
            <person name="Zheng Z."/>
        </authorList>
    </citation>
    <scope>NUCLEOTIDE SEQUENCE</scope>
    <source>
        <strain evidence="2">ZZ-2019</strain>
        <tissue evidence="2">Adductor muscle</tissue>
    </source>
</reference>
<organism evidence="2 3">
    <name type="scientific">Pinctada imbricata</name>
    <name type="common">Atlantic pearl-oyster</name>
    <name type="synonym">Pinctada martensii</name>
    <dbReference type="NCBI Taxonomy" id="66713"/>
    <lineage>
        <taxon>Eukaryota</taxon>
        <taxon>Metazoa</taxon>
        <taxon>Spiralia</taxon>
        <taxon>Lophotrochozoa</taxon>
        <taxon>Mollusca</taxon>
        <taxon>Bivalvia</taxon>
        <taxon>Autobranchia</taxon>
        <taxon>Pteriomorphia</taxon>
        <taxon>Pterioida</taxon>
        <taxon>Pterioidea</taxon>
        <taxon>Pteriidae</taxon>
        <taxon>Pinctada</taxon>
    </lineage>
</organism>
<dbReference type="InterPro" id="IPR000477">
    <property type="entry name" value="RT_dom"/>
</dbReference>
<gene>
    <name evidence="2" type="ORF">FSP39_018091</name>
</gene>
<name>A0AA89C1P2_PINIB</name>
<feature type="domain" description="Reverse transcriptase" evidence="1">
    <location>
        <begin position="469"/>
        <end position="734"/>
    </location>
</feature>
<protein>
    <recommendedName>
        <fullName evidence="1">Reverse transcriptase domain-containing protein</fullName>
    </recommendedName>
</protein>
<evidence type="ECO:0000259" key="1">
    <source>
        <dbReference type="PROSITE" id="PS50878"/>
    </source>
</evidence>
<dbReference type="PANTHER" id="PTHR19446">
    <property type="entry name" value="REVERSE TRANSCRIPTASES"/>
    <property type="match status" value="1"/>
</dbReference>
<dbReference type="Pfam" id="PF00078">
    <property type="entry name" value="RVT_1"/>
    <property type="match status" value="1"/>
</dbReference>
<dbReference type="Proteomes" id="UP001186944">
    <property type="component" value="Unassembled WGS sequence"/>
</dbReference>
<dbReference type="InterPro" id="IPR036691">
    <property type="entry name" value="Endo/exonu/phosph_ase_sf"/>
</dbReference>
<evidence type="ECO:0000313" key="3">
    <source>
        <dbReference type="Proteomes" id="UP001186944"/>
    </source>
</evidence>
<sequence length="1098" mass="127596">MQISIGKSGVAILFKKSLEYSVKEIPVHSTRVIGLELYGTNTVPIYIFGCYLPADSDIESYRDVIVLLEELYCEYSNYGYVIFAGDFNASCLVNDNGKTNHVKSQVLQSFVADYNLRFSNLSTGGNSCQEYTFVQKKTMLDYIFVDHIMFTHLREYNIFKEGSISNTSDHLPVVATFEKLDCKHVLQNVDNDWPAWHRVTPEMIERYRSEVGDQIHTFLENKSNIDFMSIDELDQMFCDILKSCAKSIIPCKKFNPHTKPYWNSDVKAAHKHEKEMRRIWLQAGQPRGMNYVEYANYKRAKRKFRNCQKTASDEYMTRTMQDIDQAAGCDIRLFWKLVKGQKPKTKKIYPEIKSCEKRNVIANTPEEVADAFAHYFQKIYDVDKNQSESYDENHRNYIDQEYENIKQKIREEQFDYSMVPGGEISSTEIQNCIRNLKYRKAPGVDEIQAEHVKYGGTEVEIYLCILFDRIIREGIIPRTWRESLIVPLYKGGDKDKTNPDSYRPVSLLCTSLKIFEKLIYERIKSHTNILSKICCQQQGFLSNCSCITTSFNLQETVNFFFENHSKIFAAFLDSRKAFDTVWRKGLMFKLYEIGITGKLWYVIDNMHLDTTSAIVVNNVTSSSFMTSQGVRQGGVLSGFLYIVFINELLQELEVMSPQLGMPFVKNSNPSYADDITCLNSSPNGLQSMLNICFTYSCKWRFQFNAKKSIIVVFENVRIQRRNFETRKWYIGTEIVTVHNECKHLGILLDRKLSNTCRIIEACSKGRKTYFSLKSSMTGPVNPVTMANLYKKVIVPTVLYGCELWNSLSKSDVRKLNQFQHFVLKDIQGFNIRTRSDISESMLGLTEIIREVDRRKLLFFGKLCSLDTQSNTKGIFRFRIFDFVYKQDNSSSCKGFVVDVVKLLHQYSLIDYFENYLTRGFFIRKDDWKLRVNTAISEKSKDDWLTRTSRDLDFKRFLQLHSVVDMCPARVWIFAKESRMLKLAYFIARLWTVPEKFDPVLCPLCQSIYTDLLTHITGVCQSVTYVRDSFWIDIIDNFSVGLCAELSAMDENDFLLCLLGRPISSQFSDECNEIDFLRLCFTYIRNVTAIYQQRLINSV</sequence>
<dbReference type="Gene3D" id="3.60.10.10">
    <property type="entry name" value="Endonuclease/exonuclease/phosphatase"/>
    <property type="match status" value="1"/>
</dbReference>
<dbReference type="PROSITE" id="PS50878">
    <property type="entry name" value="RT_POL"/>
    <property type="match status" value="1"/>
</dbReference>
<proteinExistence type="predicted"/>
<dbReference type="SUPFAM" id="SSF56219">
    <property type="entry name" value="DNase I-like"/>
    <property type="match status" value="1"/>
</dbReference>
<comment type="caution">
    <text evidence="2">The sequence shown here is derived from an EMBL/GenBank/DDBJ whole genome shotgun (WGS) entry which is preliminary data.</text>
</comment>
<dbReference type="CDD" id="cd01650">
    <property type="entry name" value="RT_nLTR_like"/>
    <property type="match status" value="1"/>
</dbReference>